<evidence type="ECO:0000313" key="11">
    <source>
        <dbReference type="EMBL" id="KPH73543.1"/>
    </source>
</evidence>
<evidence type="ECO:0000313" key="12">
    <source>
        <dbReference type="Proteomes" id="UP000037854"/>
    </source>
</evidence>
<dbReference type="Gene3D" id="3.40.640.10">
    <property type="entry name" value="Type I PLP-dependent aspartate aminotransferase-like (Major domain)"/>
    <property type="match status" value="1"/>
</dbReference>
<organism evidence="11 12">
    <name type="scientific">Oceanobacillus caeni</name>
    <dbReference type="NCBI Taxonomy" id="405946"/>
    <lineage>
        <taxon>Bacteria</taxon>
        <taxon>Bacillati</taxon>
        <taxon>Bacillota</taxon>
        <taxon>Bacilli</taxon>
        <taxon>Bacillales</taxon>
        <taxon>Bacillaceae</taxon>
        <taxon>Oceanobacillus</taxon>
    </lineage>
</organism>
<dbReference type="InterPro" id="IPR005860">
    <property type="entry name" value="CobD"/>
</dbReference>
<dbReference type="PROSITE" id="PS00105">
    <property type="entry name" value="AA_TRANSFER_CLASS_1"/>
    <property type="match status" value="1"/>
</dbReference>
<dbReference type="InterPro" id="IPR015422">
    <property type="entry name" value="PyrdxlP-dep_Trfase_small"/>
</dbReference>
<dbReference type="CDD" id="cd00609">
    <property type="entry name" value="AAT_like"/>
    <property type="match status" value="1"/>
</dbReference>
<keyword evidence="7" id="KW-0456">Lyase</keyword>
<dbReference type="InterPro" id="IPR004839">
    <property type="entry name" value="Aminotransferase_I/II_large"/>
</dbReference>
<keyword evidence="12" id="KW-1185">Reference proteome</keyword>
<evidence type="ECO:0000256" key="2">
    <source>
        <dbReference type="ARBA" id="ARBA00003444"/>
    </source>
</evidence>
<evidence type="ECO:0000256" key="8">
    <source>
        <dbReference type="ARBA" id="ARBA00029996"/>
    </source>
</evidence>
<evidence type="ECO:0000256" key="6">
    <source>
        <dbReference type="ARBA" id="ARBA00022898"/>
    </source>
</evidence>
<evidence type="ECO:0000256" key="7">
    <source>
        <dbReference type="ARBA" id="ARBA00023239"/>
    </source>
</evidence>
<keyword evidence="6" id="KW-0663">Pyridoxal phosphate</keyword>
<comment type="caution">
    <text evidence="11">The sequence shown here is derived from an EMBL/GenBank/DDBJ whole genome shotgun (WGS) entry which is preliminary data.</text>
</comment>
<comment type="pathway">
    <text evidence="3">Cofactor biosynthesis; adenosylcobalamin biosynthesis.</text>
</comment>
<name>A0ABR5MHT9_9BACI</name>
<dbReference type="GO" id="GO:0008483">
    <property type="term" value="F:transaminase activity"/>
    <property type="evidence" value="ECO:0007669"/>
    <property type="project" value="UniProtKB-KW"/>
</dbReference>
<dbReference type="Proteomes" id="UP000037854">
    <property type="component" value="Unassembled WGS sequence"/>
</dbReference>
<dbReference type="InterPro" id="IPR004838">
    <property type="entry name" value="NHTrfase_class1_PyrdxlP-BS"/>
</dbReference>
<feature type="domain" description="Aminotransferase class I/classII large" evidence="10">
    <location>
        <begin position="8"/>
        <end position="335"/>
    </location>
</feature>
<protein>
    <recommendedName>
        <fullName evidence="4">threonine-phosphate decarboxylase</fullName>
        <ecNumber evidence="4">4.1.1.81</ecNumber>
    </recommendedName>
    <alternativeName>
        <fullName evidence="8">L-threonine-O-3-phosphate decarboxylase</fullName>
    </alternativeName>
</protein>
<keyword evidence="11" id="KW-0032">Aminotransferase</keyword>
<sequence>MGIEKPDQIMDLSANINPLGPPKHLEQNWMSFFQKINDYPDPYSLSLKTMISEKNEINMDSVLIGNGGAELISLVGRLLLEKNVLITEPGFSEYEKACQANDCRIYYHYLKEPHWELHIHEIKEKLEAIDAVFLCNPTNPTGVFYSYDTIVQLLEECKKANALLIVDEAFYDFVEEYTPIAALINDYKNLVILRSMTKMFAIPGLRLGYMMAHPSVVEEISVYQSHWNVNALAMTAGELCLQDESFVHRTVQYIKKERTRLFAFFDKESFVYSPSKVNFYLLKEPKKDYMGELFAYLLKKGIVPRHTCNFPGIEGKWLRFAIKSIEENNQLMEALKEWKQQLP</sequence>
<evidence type="ECO:0000259" key="10">
    <source>
        <dbReference type="Pfam" id="PF00155"/>
    </source>
</evidence>
<gene>
    <name evidence="11" type="ORF">AFL42_12145</name>
</gene>
<dbReference type="SUPFAM" id="SSF53383">
    <property type="entry name" value="PLP-dependent transferases"/>
    <property type="match status" value="1"/>
</dbReference>
<dbReference type="InterPro" id="IPR015421">
    <property type="entry name" value="PyrdxlP-dep_Trfase_major"/>
</dbReference>
<dbReference type="NCBIfam" id="TIGR01140">
    <property type="entry name" value="L_thr_O3P_dcar"/>
    <property type="match status" value="1"/>
</dbReference>
<accession>A0ABR5MHT9</accession>
<dbReference type="EC" id="4.1.1.81" evidence="4"/>
<dbReference type="InterPro" id="IPR015424">
    <property type="entry name" value="PyrdxlP-dep_Trfase"/>
</dbReference>
<dbReference type="EMBL" id="LGTK01000044">
    <property type="protein sequence ID" value="KPH73543.1"/>
    <property type="molecule type" value="Genomic_DNA"/>
</dbReference>
<proteinExistence type="predicted"/>
<dbReference type="PANTHER" id="PTHR42885">
    <property type="entry name" value="HISTIDINOL-PHOSPHATE AMINOTRANSFERASE-RELATED"/>
    <property type="match status" value="1"/>
</dbReference>
<evidence type="ECO:0000256" key="1">
    <source>
        <dbReference type="ARBA" id="ARBA00001933"/>
    </source>
</evidence>
<comment type="function">
    <text evidence="2">Decarboxylates L-threonine-O-3-phosphate to yield (R)-1-amino-2-propanol O-2-phosphate, the precursor for the linkage between the nucleotide loop and the corrin ring in cobalamin.</text>
</comment>
<evidence type="ECO:0000256" key="4">
    <source>
        <dbReference type="ARBA" id="ARBA00012285"/>
    </source>
</evidence>
<comment type="cofactor">
    <cofactor evidence="1">
        <name>pyridoxal 5'-phosphate</name>
        <dbReference type="ChEBI" id="CHEBI:597326"/>
    </cofactor>
</comment>
<reference evidence="11 12" key="1">
    <citation type="submission" date="2015-07" db="EMBL/GenBank/DDBJ databases">
        <title>High-quality draft genome sequence of Oceanobacillus caeni HM6, a bacillus isolated from a human feces.</title>
        <authorList>
            <person name="Kumar J."/>
            <person name="Verma M.K."/>
            <person name="Pandey R."/>
            <person name="Bhambi M."/>
            <person name="Chauhan N."/>
        </authorList>
    </citation>
    <scope>NUCLEOTIDE SEQUENCE [LARGE SCALE GENOMIC DNA]</scope>
    <source>
        <strain evidence="11 12">HM6</strain>
    </source>
</reference>
<keyword evidence="5" id="KW-0169">Cobalamin biosynthesis</keyword>
<evidence type="ECO:0000256" key="5">
    <source>
        <dbReference type="ARBA" id="ARBA00022573"/>
    </source>
</evidence>
<evidence type="ECO:0000256" key="3">
    <source>
        <dbReference type="ARBA" id="ARBA00004953"/>
    </source>
</evidence>
<comment type="catalytic activity">
    <reaction evidence="9">
        <text>O-phospho-L-threonine + H(+) = (R)-1-aminopropan-2-yl phosphate + CO2</text>
        <dbReference type="Rhea" id="RHEA:11492"/>
        <dbReference type="ChEBI" id="CHEBI:15378"/>
        <dbReference type="ChEBI" id="CHEBI:16526"/>
        <dbReference type="ChEBI" id="CHEBI:58563"/>
        <dbReference type="ChEBI" id="CHEBI:58675"/>
        <dbReference type="EC" id="4.1.1.81"/>
    </reaction>
</comment>
<keyword evidence="11" id="KW-0808">Transferase</keyword>
<dbReference type="Pfam" id="PF00155">
    <property type="entry name" value="Aminotran_1_2"/>
    <property type="match status" value="1"/>
</dbReference>
<dbReference type="PANTHER" id="PTHR42885:SF1">
    <property type="entry name" value="THREONINE-PHOSPHATE DECARBOXYLASE"/>
    <property type="match status" value="1"/>
</dbReference>
<dbReference type="Gene3D" id="3.90.1150.10">
    <property type="entry name" value="Aspartate Aminotransferase, domain 1"/>
    <property type="match status" value="1"/>
</dbReference>
<evidence type="ECO:0000256" key="9">
    <source>
        <dbReference type="ARBA" id="ARBA00048531"/>
    </source>
</evidence>